<name>A0A9P8T3I0_9ASCO</name>
<evidence type="ECO:0000313" key="2">
    <source>
        <dbReference type="EMBL" id="KAH3663831.1"/>
    </source>
</evidence>
<dbReference type="Proteomes" id="UP000769157">
    <property type="component" value="Unassembled WGS sequence"/>
</dbReference>
<gene>
    <name evidence="2" type="ORF">OGAPHI_005234</name>
</gene>
<comment type="caution">
    <text evidence="2">The sequence shown here is derived from an EMBL/GenBank/DDBJ whole genome shotgun (WGS) entry which is preliminary data.</text>
</comment>
<reference evidence="2" key="1">
    <citation type="journal article" date="2021" name="Open Biol.">
        <title>Shared evolutionary footprints suggest mitochondrial oxidative damage underlies multiple complex I losses in fungi.</title>
        <authorList>
            <person name="Schikora-Tamarit M.A."/>
            <person name="Marcet-Houben M."/>
            <person name="Nosek J."/>
            <person name="Gabaldon T."/>
        </authorList>
    </citation>
    <scope>NUCLEOTIDE SEQUENCE</scope>
    <source>
        <strain evidence="2">CBS6075</strain>
    </source>
</reference>
<feature type="region of interest" description="Disordered" evidence="1">
    <location>
        <begin position="1"/>
        <end position="21"/>
    </location>
</feature>
<evidence type="ECO:0000313" key="3">
    <source>
        <dbReference type="Proteomes" id="UP000769157"/>
    </source>
</evidence>
<proteinExistence type="predicted"/>
<dbReference type="AlphaFoldDB" id="A0A9P8T3I0"/>
<organism evidence="2 3">
    <name type="scientific">Ogataea philodendri</name>
    <dbReference type="NCBI Taxonomy" id="1378263"/>
    <lineage>
        <taxon>Eukaryota</taxon>
        <taxon>Fungi</taxon>
        <taxon>Dikarya</taxon>
        <taxon>Ascomycota</taxon>
        <taxon>Saccharomycotina</taxon>
        <taxon>Pichiomycetes</taxon>
        <taxon>Pichiales</taxon>
        <taxon>Pichiaceae</taxon>
        <taxon>Ogataea</taxon>
    </lineage>
</organism>
<dbReference type="RefSeq" id="XP_046060167.1">
    <property type="nucleotide sequence ID" value="XM_046206397.1"/>
</dbReference>
<dbReference type="GeneID" id="70237198"/>
<protein>
    <submittedName>
        <fullName evidence="2">Uncharacterized protein</fullName>
    </submittedName>
</protein>
<accession>A0A9P8T3I0</accession>
<evidence type="ECO:0000256" key="1">
    <source>
        <dbReference type="SAM" id="MobiDB-lite"/>
    </source>
</evidence>
<reference evidence="2" key="2">
    <citation type="submission" date="2021-01" db="EMBL/GenBank/DDBJ databases">
        <authorList>
            <person name="Schikora-Tamarit M.A."/>
        </authorList>
    </citation>
    <scope>NUCLEOTIDE SEQUENCE</scope>
    <source>
        <strain evidence="2">CBS6075</strain>
    </source>
</reference>
<keyword evidence="3" id="KW-1185">Reference proteome</keyword>
<sequence>MVWTGSRCSSKIDGPKPPNSNGSWLVMLKVIRKFDFPVADPPLISTKHPHGTPPFSALSSFSSPEVKNRRCVSISAKFRFIGACFANSARRSQTNDSISEMGTPTFLEMSFTGHSKSSCDVI</sequence>
<dbReference type="EMBL" id="JAEUBE010000366">
    <property type="protein sequence ID" value="KAH3663831.1"/>
    <property type="molecule type" value="Genomic_DNA"/>
</dbReference>